<keyword evidence="1" id="KW-0732">Signal</keyword>
<evidence type="ECO:0000313" key="2">
    <source>
        <dbReference type="EMBL" id="PCI30930.1"/>
    </source>
</evidence>
<evidence type="ECO:0000256" key="1">
    <source>
        <dbReference type="SAM" id="SignalP"/>
    </source>
</evidence>
<comment type="caution">
    <text evidence="2">The sequence shown here is derived from an EMBL/GenBank/DDBJ whole genome shotgun (WGS) entry which is preliminary data.</text>
</comment>
<gene>
    <name evidence="2" type="ORF">COB67_00300</name>
</gene>
<dbReference type="EMBL" id="NVSR01000001">
    <property type="protein sequence ID" value="PCI30930.1"/>
    <property type="molecule type" value="Genomic_DNA"/>
</dbReference>
<evidence type="ECO:0008006" key="4">
    <source>
        <dbReference type="Google" id="ProtNLM"/>
    </source>
</evidence>
<dbReference type="AlphaFoldDB" id="A0A2A4TBE2"/>
<proteinExistence type="predicted"/>
<protein>
    <recommendedName>
        <fullName evidence="4">SH3b domain-containing protein</fullName>
    </recommendedName>
</protein>
<feature type="signal peptide" evidence="1">
    <location>
        <begin position="1"/>
        <end position="26"/>
    </location>
</feature>
<organism evidence="2 3">
    <name type="scientific">SAR324 cluster bacterium</name>
    <dbReference type="NCBI Taxonomy" id="2024889"/>
    <lineage>
        <taxon>Bacteria</taxon>
        <taxon>Deltaproteobacteria</taxon>
        <taxon>SAR324 cluster</taxon>
    </lineage>
</organism>
<dbReference type="PROSITE" id="PS51257">
    <property type="entry name" value="PROKAR_LIPOPROTEIN"/>
    <property type="match status" value="1"/>
</dbReference>
<sequence length="235" mass="26595">MYKMKIKFLKLLSLIMIIGISGCAKQPEVKITENTDDNTSIKVETIEEVTRNNENSSLDIVTVAEYEERKSKAFCSDYRELKKAVAILIKRANEVSNGSINNSSTDMQVVSSLNGDELDDIKKELKHLREELQQVKSNNKRSAPGTISANTNIMSDKEVVRKYCRNITIVNIDPTQTYKAKHNTYVRPCPNKASKPLRLIKVGTVVKYKGCDIYGWCELEDESGFVAGYVFRKVK</sequence>
<feature type="chain" id="PRO_5012381832" description="SH3b domain-containing protein" evidence="1">
    <location>
        <begin position="27"/>
        <end position="235"/>
    </location>
</feature>
<name>A0A2A4TBE2_9DELT</name>
<accession>A0A2A4TBE2</accession>
<reference evidence="3" key="1">
    <citation type="submission" date="2017-08" db="EMBL/GenBank/DDBJ databases">
        <title>A dynamic microbial community with high functional redundancy inhabits the cold, oxic subseafloor aquifer.</title>
        <authorList>
            <person name="Tully B.J."/>
            <person name="Wheat C.G."/>
            <person name="Glazer B.T."/>
            <person name="Huber J.A."/>
        </authorList>
    </citation>
    <scope>NUCLEOTIDE SEQUENCE [LARGE SCALE GENOMIC DNA]</scope>
</reference>
<evidence type="ECO:0000313" key="3">
    <source>
        <dbReference type="Proteomes" id="UP000218113"/>
    </source>
</evidence>
<dbReference type="Proteomes" id="UP000218113">
    <property type="component" value="Unassembled WGS sequence"/>
</dbReference>